<dbReference type="Proteomes" id="UP000199337">
    <property type="component" value="Unassembled WGS sequence"/>
</dbReference>
<sequence>MDYIEMVNDAIQYIESNLHRKLSLEELAARYYISPTYFHRIFRAVANQTVKSYILGRKFSAAALALKKTDRNVADMTKFTPLQAESKRGFGRRAGYNRWSASRPLQGSWYICRIVKSGISSSERN</sequence>
<feature type="domain" description="HTH araC/xylS-type" evidence="4">
    <location>
        <begin position="8"/>
        <end position="77"/>
    </location>
</feature>
<keyword evidence="6" id="KW-1185">Reference proteome</keyword>
<keyword evidence="3" id="KW-0804">Transcription</keyword>
<protein>
    <submittedName>
        <fullName evidence="5">Regulatory helix-turn-helix protein, AraC family</fullName>
    </submittedName>
</protein>
<evidence type="ECO:0000256" key="3">
    <source>
        <dbReference type="ARBA" id="ARBA00023163"/>
    </source>
</evidence>
<keyword evidence="1" id="KW-0805">Transcription regulation</keyword>
<dbReference type="Gene3D" id="1.10.10.60">
    <property type="entry name" value="Homeodomain-like"/>
    <property type="match status" value="1"/>
</dbReference>
<dbReference type="SMART" id="SM00342">
    <property type="entry name" value="HTH_ARAC"/>
    <property type="match status" value="1"/>
</dbReference>
<dbReference type="SUPFAM" id="SSF46689">
    <property type="entry name" value="Homeodomain-like"/>
    <property type="match status" value="1"/>
</dbReference>
<dbReference type="GO" id="GO:0043565">
    <property type="term" value="F:sequence-specific DNA binding"/>
    <property type="evidence" value="ECO:0007669"/>
    <property type="project" value="InterPro"/>
</dbReference>
<keyword evidence="2" id="KW-0238">DNA-binding</keyword>
<dbReference type="InterPro" id="IPR009057">
    <property type="entry name" value="Homeodomain-like_sf"/>
</dbReference>
<dbReference type="AlphaFoldDB" id="A0A1I2VX69"/>
<dbReference type="InterPro" id="IPR018060">
    <property type="entry name" value="HTH_AraC"/>
</dbReference>
<dbReference type="PANTHER" id="PTHR47504:SF6">
    <property type="entry name" value="ARAC-FAMILY TRANSCRIPTIONAL REGULATOR"/>
    <property type="match status" value="1"/>
</dbReference>
<evidence type="ECO:0000259" key="4">
    <source>
        <dbReference type="PROSITE" id="PS01124"/>
    </source>
</evidence>
<gene>
    <name evidence="5" type="ORF">SAMN05660649_03219</name>
</gene>
<dbReference type="PANTHER" id="PTHR47504">
    <property type="entry name" value="RIGHT ORIGIN-BINDING PROTEIN"/>
    <property type="match status" value="1"/>
</dbReference>
<dbReference type="EMBL" id="FOOX01000012">
    <property type="protein sequence ID" value="SFG93730.1"/>
    <property type="molecule type" value="Genomic_DNA"/>
</dbReference>
<evidence type="ECO:0000313" key="6">
    <source>
        <dbReference type="Proteomes" id="UP000199337"/>
    </source>
</evidence>
<dbReference type="GO" id="GO:0003700">
    <property type="term" value="F:DNA-binding transcription factor activity"/>
    <property type="evidence" value="ECO:0007669"/>
    <property type="project" value="InterPro"/>
</dbReference>
<name>A0A1I2VX69_9FIRM</name>
<evidence type="ECO:0000313" key="5">
    <source>
        <dbReference type="EMBL" id="SFG93730.1"/>
    </source>
</evidence>
<reference evidence="6" key="1">
    <citation type="submission" date="2016-10" db="EMBL/GenBank/DDBJ databases">
        <authorList>
            <person name="Varghese N."/>
            <person name="Submissions S."/>
        </authorList>
    </citation>
    <scope>NUCLEOTIDE SEQUENCE [LARGE SCALE GENOMIC DNA]</scope>
    <source>
        <strain evidence="6">DSM 17038</strain>
    </source>
</reference>
<evidence type="ECO:0000256" key="2">
    <source>
        <dbReference type="ARBA" id="ARBA00023125"/>
    </source>
</evidence>
<dbReference type="RefSeq" id="WP_092472398.1">
    <property type="nucleotide sequence ID" value="NZ_FOOX01000012.1"/>
</dbReference>
<dbReference type="Pfam" id="PF00165">
    <property type="entry name" value="HTH_AraC"/>
    <property type="match status" value="1"/>
</dbReference>
<evidence type="ECO:0000256" key="1">
    <source>
        <dbReference type="ARBA" id="ARBA00023015"/>
    </source>
</evidence>
<dbReference type="STRING" id="341036.SAMN05660649_03219"/>
<dbReference type="PROSITE" id="PS01124">
    <property type="entry name" value="HTH_ARAC_FAMILY_2"/>
    <property type="match status" value="1"/>
</dbReference>
<accession>A0A1I2VX69</accession>
<dbReference type="InterPro" id="IPR050959">
    <property type="entry name" value="MarA-like"/>
</dbReference>
<proteinExistence type="predicted"/>
<organism evidence="5 6">
    <name type="scientific">Desulfotruncus arcticus DSM 17038</name>
    <dbReference type="NCBI Taxonomy" id="1121424"/>
    <lineage>
        <taxon>Bacteria</taxon>
        <taxon>Bacillati</taxon>
        <taxon>Bacillota</taxon>
        <taxon>Clostridia</taxon>
        <taxon>Eubacteriales</taxon>
        <taxon>Desulfallaceae</taxon>
        <taxon>Desulfotruncus</taxon>
    </lineage>
</organism>